<evidence type="ECO:0000313" key="2">
    <source>
        <dbReference type="EMBL" id="VEN49707.1"/>
    </source>
</evidence>
<sequence length="151" mass="16777">MQMSSRTKKIMGMVEQQSSCGSAVDLIDYIVEENGVLSPISEMAEDEIQNIANNIISPNENEDSNISGTHHSHDSRDSLVNGDNSSEGRNESVSDSILNNIKTRRGRRGLPYQGKQKNQETSCYNVNRPGKYVPNPCNCELSPSMSKNDRR</sequence>
<dbReference type="AlphaFoldDB" id="A0A653CR04"/>
<name>A0A653CR04_CALMS</name>
<feature type="compositionally biased region" description="Polar residues" evidence="1">
    <location>
        <begin position="51"/>
        <end position="69"/>
    </location>
</feature>
<dbReference type="EMBL" id="CAACVG010008418">
    <property type="protein sequence ID" value="VEN49707.1"/>
    <property type="molecule type" value="Genomic_DNA"/>
</dbReference>
<dbReference type="Proteomes" id="UP000410492">
    <property type="component" value="Unassembled WGS sequence"/>
</dbReference>
<feature type="compositionally biased region" description="Polar residues" evidence="1">
    <location>
        <begin position="115"/>
        <end position="125"/>
    </location>
</feature>
<proteinExistence type="predicted"/>
<feature type="region of interest" description="Disordered" evidence="1">
    <location>
        <begin position="51"/>
        <end position="151"/>
    </location>
</feature>
<reference evidence="2 3" key="1">
    <citation type="submission" date="2019-01" db="EMBL/GenBank/DDBJ databases">
        <authorList>
            <person name="Sayadi A."/>
        </authorList>
    </citation>
    <scope>NUCLEOTIDE SEQUENCE [LARGE SCALE GENOMIC DNA]</scope>
</reference>
<evidence type="ECO:0000313" key="3">
    <source>
        <dbReference type="Proteomes" id="UP000410492"/>
    </source>
</evidence>
<keyword evidence="3" id="KW-1185">Reference proteome</keyword>
<accession>A0A653CR04</accession>
<feature type="compositionally biased region" description="Polar residues" evidence="1">
    <location>
        <begin position="141"/>
        <end position="151"/>
    </location>
</feature>
<dbReference type="OrthoDB" id="3973241at2759"/>
<gene>
    <name evidence="2" type="ORF">CALMAC_LOCUS10737</name>
</gene>
<protein>
    <submittedName>
        <fullName evidence="2">Uncharacterized protein</fullName>
    </submittedName>
</protein>
<organism evidence="2 3">
    <name type="scientific">Callosobruchus maculatus</name>
    <name type="common">Southern cowpea weevil</name>
    <name type="synonym">Pulse bruchid</name>
    <dbReference type="NCBI Taxonomy" id="64391"/>
    <lineage>
        <taxon>Eukaryota</taxon>
        <taxon>Metazoa</taxon>
        <taxon>Ecdysozoa</taxon>
        <taxon>Arthropoda</taxon>
        <taxon>Hexapoda</taxon>
        <taxon>Insecta</taxon>
        <taxon>Pterygota</taxon>
        <taxon>Neoptera</taxon>
        <taxon>Endopterygota</taxon>
        <taxon>Coleoptera</taxon>
        <taxon>Polyphaga</taxon>
        <taxon>Cucujiformia</taxon>
        <taxon>Chrysomeloidea</taxon>
        <taxon>Chrysomelidae</taxon>
        <taxon>Bruchinae</taxon>
        <taxon>Bruchini</taxon>
        <taxon>Callosobruchus</taxon>
    </lineage>
</organism>
<evidence type="ECO:0000256" key="1">
    <source>
        <dbReference type="SAM" id="MobiDB-lite"/>
    </source>
</evidence>